<dbReference type="GO" id="GO:0005637">
    <property type="term" value="C:nuclear inner membrane"/>
    <property type="evidence" value="ECO:0007669"/>
    <property type="project" value="UniProtKB-SubCell"/>
</dbReference>
<evidence type="ECO:0000256" key="3">
    <source>
        <dbReference type="ARBA" id="ARBA00022692"/>
    </source>
</evidence>
<evidence type="ECO:0000256" key="6">
    <source>
        <dbReference type="ARBA" id="ARBA00023136"/>
    </source>
</evidence>
<comment type="subcellular location">
    <subcellularLocation>
        <location evidence="1">Nucleus inner membrane</location>
        <topology evidence="1">Multi-pass membrane protein</topology>
        <orientation evidence="1">Nucleoplasmic side</orientation>
    </subcellularLocation>
</comment>
<evidence type="ECO:0000256" key="9">
    <source>
        <dbReference type="SAM" id="Phobius"/>
    </source>
</evidence>
<feature type="compositionally biased region" description="Pro residues" evidence="8">
    <location>
        <begin position="494"/>
        <end position="510"/>
    </location>
</feature>
<keyword evidence="6 9" id="KW-0472">Membrane</keyword>
<proteinExistence type="inferred from homology"/>
<dbReference type="Ensembl" id="ENSPKIT00000007103.1">
    <property type="protein sequence ID" value="ENSPKIP00000026347.1"/>
    <property type="gene ID" value="ENSPKIG00000008873.1"/>
</dbReference>
<dbReference type="PANTHER" id="PTHR13598:SF5">
    <property type="entry name" value="NUCLEAR ENVELOPE INTEGRAL MEMBRANE PROTEIN 2"/>
    <property type="match status" value="1"/>
</dbReference>
<dbReference type="GeneTree" id="ENSGT00390000002174"/>
<dbReference type="GO" id="GO:0001556">
    <property type="term" value="P:oocyte maturation"/>
    <property type="evidence" value="ECO:0007669"/>
    <property type="project" value="Ensembl"/>
</dbReference>
<organism evidence="10 11">
    <name type="scientific">Paramormyrops kingsleyae</name>
    <dbReference type="NCBI Taxonomy" id="1676925"/>
    <lineage>
        <taxon>Eukaryota</taxon>
        <taxon>Metazoa</taxon>
        <taxon>Chordata</taxon>
        <taxon>Craniata</taxon>
        <taxon>Vertebrata</taxon>
        <taxon>Euteleostomi</taxon>
        <taxon>Actinopterygii</taxon>
        <taxon>Neopterygii</taxon>
        <taxon>Teleostei</taxon>
        <taxon>Osteoglossocephala</taxon>
        <taxon>Osteoglossomorpha</taxon>
        <taxon>Osteoglossiformes</taxon>
        <taxon>Mormyridae</taxon>
        <taxon>Paramormyrops</taxon>
    </lineage>
</organism>
<reference evidence="10" key="2">
    <citation type="submission" date="2025-09" db="UniProtKB">
        <authorList>
            <consortium name="Ensembl"/>
        </authorList>
    </citation>
    <scope>IDENTIFICATION</scope>
</reference>
<feature type="transmembrane region" description="Helical" evidence="9">
    <location>
        <begin position="215"/>
        <end position="235"/>
    </location>
</feature>
<feature type="region of interest" description="Disordered" evidence="8">
    <location>
        <begin position="465"/>
        <end position="512"/>
    </location>
</feature>
<dbReference type="Proteomes" id="UP000261540">
    <property type="component" value="Unplaced"/>
</dbReference>
<protein>
    <submittedName>
        <fullName evidence="10">Nuclear envelope integral membrane protein 2</fullName>
    </submittedName>
</protein>
<accession>A0A3B3S6H3</accession>
<evidence type="ECO:0000256" key="8">
    <source>
        <dbReference type="SAM" id="MobiDB-lite"/>
    </source>
</evidence>
<evidence type="ECO:0000256" key="1">
    <source>
        <dbReference type="ARBA" id="ARBA00004575"/>
    </source>
</evidence>
<keyword evidence="5 9" id="KW-1133">Transmembrane helix</keyword>
<dbReference type="InterPro" id="IPR019358">
    <property type="entry name" value="NEMP_fam"/>
</dbReference>
<evidence type="ECO:0000256" key="4">
    <source>
        <dbReference type="ARBA" id="ARBA00022729"/>
    </source>
</evidence>
<keyword evidence="7" id="KW-0539">Nucleus</keyword>
<dbReference type="Pfam" id="PF10225">
    <property type="entry name" value="NEMP"/>
    <property type="match status" value="1"/>
</dbReference>
<keyword evidence="4" id="KW-0732">Signal</keyword>
<evidence type="ECO:0000256" key="2">
    <source>
        <dbReference type="ARBA" id="ARBA00005748"/>
    </source>
</evidence>
<name>A0A3B3S6H3_9TELE</name>
<feature type="transmembrane region" description="Helical" evidence="9">
    <location>
        <begin position="280"/>
        <end position="297"/>
    </location>
</feature>
<dbReference type="PANTHER" id="PTHR13598">
    <property type="entry name" value="AT07567P-RELATED"/>
    <property type="match status" value="1"/>
</dbReference>
<feature type="transmembrane region" description="Helical" evidence="9">
    <location>
        <begin position="247"/>
        <end position="268"/>
    </location>
</feature>
<comment type="similarity">
    <text evidence="2">Belongs to the NEMP family.</text>
</comment>
<evidence type="ECO:0000256" key="7">
    <source>
        <dbReference type="ARBA" id="ARBA00023242"/>
    </source>
</evidence>
<evidence type="ECO:0000313" key="11">
    <source>
        <dbReference type="Proteomes" id="UP000261540"/>
    </source>
</evidence>
<dbReference type="STRING" id="1676925.ENSPKIP00000026347"/>
<evidence type="ECO:0000313" key="10">
    <source>
        <dbReference type="Ensembl" id="ENSPKIP00000026347.1"/>
    </source>
</evidence>
<evidence type="ECO:0000256" key="5">
    <source>
        <dbReference type="ARBA" id="ARBA00022989"/>
    </source>
</evidence>
<reference evidence="10" key="1">
    <citation type="submission" date="2025-08" db="UniProtKB">
        <authorList>
            <consortium name="Ensembl"/>
        </authorList>
    </citation>
    <scope>IDENTIFICATION</scope>
</reference>
<dbReference type="AlphaFoldDB" id="A0A3B3S6H3"/>
<keyword evidence="11" id="KW-1185">Reference proteome</keyword>
<keyword evidence="3 9" id="KW-0812">Transmembrane</keyword>
<sequence length="544" mass="59953">MRLKSDVNTPNLYHVSNRLLMSGAQGDASEFESKALAALATMKGPSVLSAPLLFVIIVSFGHMCAADEQHYSHADCTYLKENEASPYYGGRCFCYSSGTAIKWNDFCSTFQVHVASAYDVHITFPLEGNGSQRPRVLVTQLRGLLTQFWPWGAQEDLGVGIPMEGKEVCFAVQAKPNVGYSLHLTGKRVNWMHFSLFLCGVFLFLSARTMCRSTLVYYVTNVSLGILFPGSYILILLALKGFTRRKILFLVLLAVSCGLNWLTCRWLLTNWDPALFLYRKELLGYLLLSGAVSFAVCRRHRPDTGTCTLAVMTWGLRGVGLGLIYLGVSYLPAAHVTAGVLLGLKLLPLCWVFLRGLCREVGYPLASVLGPLWPGRPQARLLTEEEYREQGEVQTRASLEELRQYCNKPGFPAWGTVLRLRYPQRFAEFLRSGSHVTAEESQNHDRQYGVGGAFFEDMIFSSGSATDPGIGRPSSQLGAGDDVFADEPGGQESVPPPTPGLPPPGTPYTPMPQVGPLAYNLALCPYPSTPYIPLSEPMDTEEPF</sequence>
<feature type="transmembrane region" description="Helical" evidence="9">
    <location>
        <begin position="191"/>
        <end position="209"/>
    </location>
</feature>